<feature type="region of interest" description="Disordered" evidence="1">
    <location>
        <begin position="137"/>
        <end position="204"/>
    </location>
</feature>
<organism evidence="2 3">
    <name type="scientific">Massarina eburnea CBS 473.64</name>
    <dbReference type="NCBI Taxonomy" id="1395130"/>
    <lineage>
        <taxon>Eukaryota</taxon>
        <taxon>Fungi</taxon>
        <taxon>Dikarya</taxon>
        <taxon>Ascomycota</taxon>
        <taxon>Pezizomycotina</taxon>
        <taxon>Dothideomycetes</taxon>
        <taxon>Pleosporomycetidae</taxon>
        <taxon>Pleosporales</taxon>
        <taxon>Massarineae</taxon>
        <taxon>Massarinaceae</taxon>
        <taxon>Massarina</taxon>
    </lineage>
</organism>
<gene>
    <name evidence="2" type="ORF">P280DRAFT_551298</name>
</gene>
<dbReference type="Proteomes" id="UP000799753">
    <property type="component" value="Unassembled WGS sequence"/>
</dbReference>
<dbReference type="EMBL" id="MU006789">
    <property type="protein sequence ID" value="KAF2638695.1"/>
    <property type="molecule type" value="Genomic_DNA"/>
</dbReference>
<dbReference type="AlphaFoldDB" id="A0A6A6RUA6"/>
<proteinExistence type="predicted"/>
<reference evidence="2" key="1">
    <citation type="journal article" date="2020" name="Stud. Mycol.">
        <title>101 Dothideomycetes genomes: a test case for predicting lifestyles and emergence of pathogens.</title>
        <authorList>
            <person name="Haridas S."/>
            <person name="Albert R."/>
            <person name="Binder M."/>
            <person name="Bloem J."/>
            <person name="Labutti K."/>
            <person name="Salamov A."/>
            <person name="Andreopoulos B."/>
            <person name="Baker S."/>
            <person name="Barry K."/>
            <person name="Bills G."/>
            <person name="Bluhm B."/>
            <person name="Cannon C."/>
            <person name="Castanera R."/>
            <person name="Culley D."/>
            <person name="Daum C."/>
            <person name="Ezra D."/>
            <person name="Gonzalez J."/>
            <person name="Henrissat B."/>
            <person name="Kuo A."/>
            <person name="Liang C."/>
            <person name="Lipzen A."/>
            <person name="Lutzoni F."/>
            <person name="Magnuson J."/>
            <person name="Mondo S."/>
            <person name="Nolan M."/>
            <person name="Ohm R."/>
            <person name="Pangilinan J."/>
            <person name="Park H.-J."/>
            <person name="Ramirez L."/>
            <person name="Alfaro M."/>
            <person name="Sun H."/>
            <person name="Tritt A."/>
            <person name="Yoshinaga Y."/>
            <person name="Zwiers L.-H."/>
            <person name="Turgeon B."/>
            <person name="Goodwin S."/>
            <person name="Spatafora J."/>
            <person name="Crous P."/>
            <person name="Grigoriev I."/>
        </authorList>
    </citation>
    <scope>NUCLEOTIDE SEQUENCE</scope>
    <source>
        <strain evidence="2">CBS 473.64</strain>
    </source>
</reference>
<feature type="compositionally biased region" description="Polar residues" evidence="1">
    <location>
        <begin position="137"/>
        <end position="148"/>
    </location>
</feature>
<keyword evidence="3" id="KW-1185">Reference proteome</keyword>
<name>A0A6A6RUA6_9PLEO</name>
<evidence type="ECO:0000313" key="3">
    <source>
        <dbReference type="Proteomes" id="UP000799753"/>
    </source>
</evidence>
<evidence type="ECO:0000256" key="1">
    <source>
        <dbReference type="SAM" id="MobiDB-lite"/>
    </source>
</evidence>
<feature type="compositionally biased region" description="Basic and acidic residues" evidence="1">
    <location>
        <begin position="181"/>
        <end position="204"/>
    </location>
</feature>
<evidence type="ECO:0000313" key="2">
    <source>
        <dbReference type="EMBL" id="KAF2638695.1"/>
    </source>
</evidence>
<sequence length="204" mass="23217">MYFFDQAEHLKRRIAPMCSYMDNLQADWSKDSPQSYKTHFIAYEPVFSESSCSNQRPAQSAPPHVPIKVPKLTTSANQCECSIAPFRKPFSPEPIFATAKPQLENTEVCEHGNCADLINDKTKTPKIIHPIEMTHETAQSNASQSGNNVAPPPSPMMQRFLNDREDNSWLHQTSSTGQQTRENRTREIVRRVDALNLTNERKDK</sequence>
<accession>A0A6A6RUA6</accession>
<protein>
    <submittedName>
        <fullName evidence="2">Uncharacterized protein</fullName>
    </submittedName>
</protein>
<feature type="compositionally biased region" description="Polar residues" evidence="1">
    <location>
        <begin position="169"/>
        <end position="180"/>
    </location>
</feature>